<name>A0A0E9RI29_ANGAN</name>
<dbReference type="AlphaFoldDB" id="A0A0E9RI29"/>
<sequence length="17" mass="1932">MFQIGQDFEEYISPGNG</sequence>
<protein>
    <submittedName>
        <fullName evidence="1">Uncharacterized protein</fullName>
    </submittedName>
</protein>
<proteinExistence type="predicted"/>
<dbReference type="EMBL" id="GBXM01080579">
    <property type="protein sequence ID" value="JAH27998.1"/>
    <property type="molecule type" value="Transcribed_RNA"/>
</dbReference>
<reference evidence="1" key="2">
    <citation type="journal article" date="2015" name="Fish Shellfish Immunol.">
        <title>Early steps in the European eel (Anguilla anguilla)-Vibrio vulnificus interaction in the gills: Role of the RtxA13 toxin.</title>
        <authorList>
            <person name="Callol A."/>
            <person name="Pajuelo D."/>
            <person name="Ebbesson L."/>
            <person name="Teles M."/>
            <person name="MacKenzie S."/>
            <person name="Amaro C."/>
        </authorList>
    </citation>
    <scope>NUCLEOTIDE SEQUENCE</scope>
</reference>
<organism evidence="1">
    <name type="scientific">Anguilla anguilla</name>
    <name type="common">European freshwater eel</name>
    <name type="synonym">Muraena anguilla</name>
    <dbReference type="NCBI Taxonomy" id="7936"/>
    <lineage>
        <taxon>Eukaryota</taxon>
        <taxon>Metazoa</taxon>
        <taxon>Chordata</taxon>
        <taxon>Craniata</taxon>
        <taxon>Vertebrata</taxon>
        <taxon>Euteleostomi</taxon>
        <taxon>Actinopterygii</taxon>
        <taxon>Neopterygii</taxon>
        <taxon>Teleostei</taxon>
        <taxon>Anguilliformes</taxon>
        <taxon>Anguillidae</taxon>
        <taxon>Anguilla</taxon>
    </lineage>
</organism>
<reference evidence="1" key="1">
    <citation type="submission" date="2014-11" db="EMBL/GenBank/DDBJ databases">
        <authorList>
            <person name="Amaro Gonzalez C."/>
        </authorList>
    </citation>
    <scope>NUCLEOTIDE SEQUENCE</scope>
</reference>
<evidence type="ECO:0000313" key="1">
    <source>
        <dbReference type="EMBL" id="JAH27998.1"/>
    </source>
</evidence>
<dbReference type="EMBL" id="GBXM01082298">
    <property type="protein sequence ID" value="JAH26279.1"/>
    <property type="molecule type" value="Transcribed_RNA"/>
</dbReference>
<dbReference type="EMBL" id="GBXM01104536">
    <property type="protein sequence ID" value="JAH04041.1"/>
    <property type="molecule type" value="Transcribed_RNA"/>
</dbReference>
<accession>A0A0E9RI29</accession>